<dbReference type="PRINTS" id="PR00205">
    <property type="entry name" value="CADHERIN"/>
</dbReference>
<dbReference type="FunFam" id="2.60.40.60:FF:000168">
    <property type="entry name" value="Cadherin-related family member 2"/>
    <property type="match status" value="1"/>
</dbReference>
<evidence type="ECO:0000256" key="13">
    <source>
        <dbReference type="SAM" id="Phobius"/>
    </source>
</evidence>
<dbReference type="InterPro" id="IPR020894">
    <property type="entry name" value="Cadherin_CS"/>
</dbReference>
<dbReference type="GO" id="GO:0009653">
    <property type="term" value="P:anatomical structure morphogenesis"/>
    <property type="evidence" value="ECO:0007669"/>
    <property type="project" value="UniProtKB-ARBA"/>
</dbReference>
<evidence type="ECO:0000256" key="4">
    <source>
        <dbReference type="ARBA" id="ARBA00022729"/>
    </source>
</evidence>
<evidence type="ECO:0000256" key="12">
    <source>
        <dbReference type="SAM" id="MobiDB-lite"/>
    </source>
</evidence>
<proteinExistence type="predicted"/>
<dbReference type="SMART" id="SM00112">
    <property type="entry name" value="CA"/>
    <property type="match status" value="9"/>
</dbReference>
<dbReference type="GO" id="GO:0007156">
    <property type="term" value="P:homophilic cell adhesion via plasma membrane adhesion molecules"/>
    <property type="evidence" value="ECO:0007669"/>
    <property type="project" value="InterPro"/>
</dbReference>
<dbReference type="FunFam" id="2.60.40.60:FF:000098">
    <property type="entry name" value="cadherin-23 isoform X1"/>
    <property type="match status" value="1"/>
</dbReference>
<keyword evidence="6 11" id="KW-0106">Calcium</keyword>
<evidence type="ECO:0000256" key="6">
    <source>
        <dbReference type="ARBA" id="ARBA00022837"/>
    </source>
</evidence>
<keyword evidence="16" id="KW-1185">Reference proteome</keyword>
<dbReference type="Pfam" id="PF00028">
    <property type="entry name" value="Cadherin"/>
    <property type="match status" value="7"/>
</dbReference>
<dbReference type="GO" id="GO:0005509">
    <property type="term" value="F:calcium ion binding"/>
    <property type="evidence" value="ECO:0007669"/>
    <property type="project" value="UniProtKB-UniRule"/>
</dbReference>
<feature type="domain" description="Cadherin" evidence="14">
    <location>
        <begin position="78"/>
        <end position="176"/>
    </location>
</feature>
<keyword evidence="4" id="KW-0732">Signal</keyword>
<dbReference type="PANTHER" id="PTHR24028">
    <property type="entry name" value="CADHERIN-87A"/>
    <property type="match status" value="1"/>
</dbReference>
<dbReference type="PROSITE" id="PS00232">
    <property type="entry name" value="CADHERIN_1"/>
    <property type="match status" value="3"/>
</dbReference>
<organism evidence="15 16">
    <name type="scientific">Alosa alosa</name>
    <name type="common">allis shad</name>
    <dbReference type="NCBI Taxonomy" id="278164"/>
    <lineage>
        <taxon>Eukaryota</taxon>
        <taxon>Metazoa</taxon>
        <taxon>Chordata</taxon>
        <taxon>Craniata</taxon>
        <taxon>Vertebrata</taxon>
        <taxon>Euteleostomi</taxon>
        <taxon>Actinopterygii</taxon>
        <taxon>Neopterygii</taxon>
        <taxon>Teleostei</taxon>
        <taxon>Clupei</taxon>
        <taxon>Clupeiformes</taxon>
        <taxon>Clupeoidei</taxon>
        <taxon>Clupeidae</taxon>
        <taxon>Alosa</taxon>
    </lineage>
</organism>
<evidence type="ECO:0000256" key="7">
    <source>
        <dbReference type="ARBA" id="ARBA00022889"/>
    </source>
</evidence>
<keyword evidence="8 13" id="KW-1133">Transmembrane helix</keyword>
<gene>
    <name evidence="15" type="ORF">AALO_G00271660</name>
</gene>
<feature type="domain" description="Cadherin" evidence="14">
    <location>
        <begin position="177"/>
        <end position="291"/>
    </location>
</feature>
<feature type="domain" description="Cadherin" evidence="14">
    <location>
        <begin position="743"/>
        <end position="854"/>
    </location>
</feature>
<evidence type="ECO:0000256" key="8">
    <source>
        <dbReference type="ARBA" id="ARBA00022989"/>
    </source>
</evidence>
<evidence type="ECO:0000256" key="11">
    <source>
        <dbReference type="PROSITE-ProRule" id="PRU00043"/>
    </source>
</evidence>
<dbReference type="Proteomes" id="UP000823561">
    <property type="component" value="Chromosome 21"/>
</dbReference>
<keyword evidence="3 13" id="KW-0812">Transmembrane</keyword>
<reference evidence="15" key="1">
    <citation type="submission" date="2020-10" db="EMBL/GenBank/DDBJ databases">
        <title>Chromosome-scale genome assembly of the Allis shad, Alosa alosa.</title>
        <authorList>
            <person name="Margot Z."/>
            <person name="Christophe K."/>
            <person name="Cabau C."/>
            <person name="Louis A."/>
            <person name="Berthelot C."/>
            <person name="Parey E."/>
            <person name="Roest Crollius H."/>
            <person name="Montfort J."/>
            <person name="Robinson-Rechavi M."/>
            <person name="Bucao C."/>
            <person name="Bouchez O."/>
            <person name="Gislard M."/>
            <person name="Lluch J."/>
            <person name="Milhes M."/>
            <person name="Lampietro C."/>
            <person name="Lopez Roques C."/>
            <person name="Donnadieu C."/>
            <person name="Braasch I."/>
            <person name="Desvignes T."/>
            <person name="Postlethwait J."/>
            <person name="Bobe J."/>
            <person name="Guiguen Y."/>
        </authorList>
    </citation>
    <scope>NUCLEOTIDE SEQUENCE</scope>
    <source>
        <strain evidence="15">M-15738</strain>
        <tissue evidence="15">Blood</tissue>
    </source>
</reference>
<accession>A0AAV6FS48</accession>
<dbReference type="InterPro" id="IPR015919">
    <property type="entry name" value="Cadherin-like_sf"/>
</dbReference>
<keyword evidence="10" id="KW-0325">Glycoprotein</keyword>
<name>A0AAV6FS48_9TELE</name>
<dbReference type="GO" id="GO:0005886">
    <property type="term" value="C:plasma membrane"/>
    <property type="evidence" value="ECO:0007669"/>
    <property type="project" value="UniProtKB-SubCell"/>
</dbReference>
<dbReference type="FunFam" id="2.60.40.60:FF:000020">
    <property type="entry name" value="Dachsous cadherin-related 1b"/>
    <property type="match status" value="1"/>
</dbReference>
<evidence type="ECO:0000259" key="14">
    <source>
        <dbReference type="PROSITE" id="PS50268"/>
    </source>
</evidence>
<evidence type="ECO:0000256" key="1">
    <source>
        <dbReference type="ARBA" id="ARBA00004251"/>
    </source>
</evidence>
<feature type="domain" description="Cadherin" evidence="14">
    <location>
        <begin position="971"/>
        <end position="1107"/>
    </location>
</feature>
<dbReference type="Gene3D" id="2.60.40.60">
    <property type="entry name" value="Cadherins"/>
    <property type="match status" value="9"/>
</dbReference>
<keyword evidence="5" id="KW-0677">Repeat</keyword>
<protein>
    <recommendedName>
        <fullName evidence="14">Cadherin domain-containing protein</fullName>
    </recommendedName>
</protein>
<feature type="domain" description="Cadherin" evidence="14">
    <location>
        <begin position="292"/>
        <end position="404"/>
    </location>
</feature>
<evidence type="ECO:0000313" key="15">
    <source>
        <dbReference type="EMBL" id="KAG5264057.1"/>
    </source>
</evidence>
<dbReference type="PANTHER" id="PTHR24028:SF328">
    <property type="entry name" value="CADHERIN-3"/>
    <property type="match status" value="1"/>
</dbReference>
<comment type="subcellular location">
    <subcellularLocation>
        <location evidence="1">Cell membrane</location>
        <topology evidence="1">Single-pass type I membrane protein</topology>
    </subcellularLocation>
</comment>
<keyword evidence="2" id="KW-1003">Cell membrane</keyword>
<evidence type="ECO:0000256" key="5">
    <source>
        <dbReference type="ARBA" id="ARBA00022737"/>
    </source>
</evidence>
<feature type="domain" description="Cadherin" evidence="14">
    <location>
        <begin position="873"/>
        <end position="969"/>
    </location>
</feature>
<feature type="compositionally biased region" description="Polar residues" evidence="12">
    <location>
        <begin position="1342"/>
        <end position="1358"/>
    </location>
</feature>
<evidence type="ECO:0000256" key="3">
    <source>
        <dbReference type="ARBA" id="ARBA00022692"/>
    </source>
</evidence>
<evidence type="ECO:0000256" key="9">
    <source>
        <dbReference type="ARBA" id="ARBA00023136"/>
    </source>
</evidence>
<dbReference type="EMBL" id="JADWDJ010000021">
    <property type="protein sequence ID" value="KAG5264057.1"/>
    <property type="molecule type" value="Genomic_DNA"/>
</dbReference>
<dbReference type="CDD" id="cd11304">
    <property type="entry name" value="Cadherin_repeat"/>
    <property type="match status" value="9"/>
</dbReference>
<keyword evidence="9 13" id="KW-0472">Membrane</keyword>
<dbReference type="InterPro" id="IPR002126">
    <property type="entry name" value="Cadherin-like_dom"/>
</dbReference>
<dbReference type="PROSITE" id="PS50268">
    <property type="entry name" value="CADHERIN_2"/>
    <property type="match status" value="9"/>
</dbReference>
<sequence>MTSSLTDSRELRDCNQEGCTRQRSTSAHSFSFNRRHLFQRHRSVLSALQAEMGQVTIISFLLLVTLTAKVHCNTVPEIVMTTLIRIREDTRTGVFAFQINATDADGDKLVYGLSGPDSNFFNADAGTGRVTVRLKLDREVKDVLTFKVTVTDNVYFPVSKVINVILIDANDNFPIFQGTPYNVKIPENKPIGSSIFHVTAGDTDLGSAGAVSYSLSGVSPPDGEGLFAIQSTGIISLTGELSFTEKSTFYQLNVTAKDGGGPLGDDPQHFEESSTFVFLTVEDVPNLDPQFSNLPSAANVAEGAVVGTTVFIVRARDPDAGVNSPILYSIKSSSVDDLFQIDPNSGVITVRSLLDREQYLDSDGVVTLEIEAKETKPDVNNVNAVTNSELHITITDLNDEMPEFYSCTPESCAIQKMFTGNINEHSAVGLPVLGINMTVIDKDKGENSKFSLSIEGQGKDAFSISPVLAISSANVQILMRSPADVDYEKTTSITLTVIAVDPNKEEFKSTATVTIAINNINDNSPKFQSETYKLTVEEHSPAGTEIAIITATDDDKDDAGKIVYRLLPESVTEYFTVDPATGKITVRDGDRLDREGQSFYTATLQAKDQANNTGTANLEITLLDKNDNAPQIRETYIAYVKEGPGVDFEMKIRATDFDQPNTNNSKIEYQIVPDEFSNYFKLDQDTGVLTLNGPLDREALDPSLNGVIELNVTAFDKGTPPLGTWVKVEINVEDINDNEPLFKQKEYTFTVKESEQGAFINSVLAKDLDQTVQNNRISFRITGGGAGTFSVRSIQAPDNAGYWGNISVDQDSALDYETRKKYTFTVEALDPEQQTDTATVHLNVEDVNDETPSLSTGIVMLVTENTTIVGGKVGVIVGKDVDTNHELKYELLSTECPCNETGVCQEEWFLVEPSGQVMLNPEYVVDYEMCAQVLLHVQVTDVLTELGKNSSEGTITIEIKDINDNAPEFIQVQPNFVVLAESTEKGTSVASVSATDRDTDPENIGMTFEVLEVKFVSNNNQTEGMSIIFQAEDQPQTSTDRLAIIKSLQSLDPKKKGKYVVTVQVKNINDGLSSTSDVVIFTVDQSFRVSLEFRVTVSEFNENQAIIKWALESATGTTVHIVKISGQTEQRATPLTVVDTYFIYPNGTALKHDTVLNMVNGNPNTEFRDTLSQNGLSGVNAGVEENQGEVNTELYILMGLAGGLVIVLVVMTTLLVFMRRNYTRKLKAAKAMNSATNAILDNQKSGPVVPGTNKYTREGANPVLNLNIDTTTDLGFDEEDSNADRSSLNSLDYNIDMNMSEKDTMPMMVIEEEEEENGYDNNSYYEPLGAALAQRGKKRGTDSPSLSFTEPTPSTTDL</sequence>
<feature type="domain" description="Cadherin" evidence="14">
    <location>
        <begin position="632"/>
        <end position="742"/>
    </location>
</feature>
<feature type="transmembrane region" description="Helical" evidence="13">
    <location>
        <begin position="1194"/>
        <end position="1217"/>
    </location>
</feature>
<feature type="region of interest" description="Disordered" evidence="12">
    <location>
        <begin position="1333"/>
        <end position="1358"/>
    </location>
</feature>
<feature type="domain" description="Cadherin" evidence="14">
    <location>
        <begin position="528"/>
        <end position="632"/>
    </location>
</feature>
<feature type="domain" description="Cadherin" evidence="14">
    <location>
        <begin position="414"/>
        <end position="527"/>
    </location>
</feature>
<evidence type="ECO:0000256" key="2">
    <source>
        <dbReference type="ARBA" id="ARBA00022475"/>
    </source>
</evidence>
<dbReference type="SUPFAM" id="SSF49313">
    <property type="entry name" value="Cadherin-like"/>
    <property type="match status" value="9"/>
</dbReference>
<comment type="caution">
    <text evidence="15">The sequence shown here is derived from an EMBL/GenBank/DDBJ whole genome shotgun (WGS) entry which is preliminary data.</text>
</comment>
<keyword evidence="7" id="KW-0130">Cell adhesion</keyword>
<dbReference type="InterPro" id="IPR050174">
    <property type="entry name" value="Protocadherin/Cadherin-CA"/>
</dbReference>
<evidence type="ECO:0000256" key="10">
    <source>
        <dbReference type="ARBA" id="ARBA00023180"/>
    </source>
</evidence>
<evidence type="ECO:0000313" key="16">
    <source>
        <dbReference type="Proteomes" id="UP000823561"/>
    </source>
</evidence>